<evidence type="ECO:0000256" key="1">
    <source>
        <dbReference type="SAM" id="Phobius"/>
    </source>
</evidence>
<dbReference type="VEuPathDB" id="TriTrypDB:TCDM_13693"/>
<keyword evidence="1" id="KW-0812">Transmembrane</keyword>
<evidence type="ECO:0000313" key="3">
    <source>
        <dbReference type="Proteomes" id="UP000017861"/>
    </source>
</evidence>
<feature type="transmembrane region" description="Helical" evidence="1">
    <location>
        <begin position="21"/>
        <end position="50"/>
    </location>
</feature>
<keyword evidence="1" id="KW-0472">Membrane</keyword>
<evidence type="ECO:0000313" key="2">
    <source>
        <dbReference type="EMBL" id="ESS54885.1"/>
    </source>
</evidence>
<keyword evidence="1" id="KW-1133">Transmembrane helix</keyword>
<proteinExistence type="predicted"/>
<dbReference type="EMBL" id="AYLP01001202">
    <property type="protein sequence ID" value="ESS54885.1"/>
    <property type="molecule type" value="Genomic_DNA"/>
</dbReference>
<gene>
    <name evidence="2" type="ORF">TCDM_13693</name>
</gene>
<comment type="caution">
    <text evidence="2">The sequence shown here is derived from an EMBL/GenBank/DDBJ whole genome shotgun (WGS) entry which is preliminary data.</text>
</comment>
<name>V5A272_TRYCR</name>
<dbReference type="AlphaFoldDB" id="V5A272"/>
<accession>V5A272</accession>
<organism evidence="2 3">
    <name type="scientific">Trypanosoma cruzi Dm28c</name>
    <dbReference type="NCBI Taxonomy" id="1416333"/>
    <lineage>
        <taxon>Eukaryota</taxon>
        <taxon>Discoba</taxon>
        <taxon>Euglenozoa</taxon>
        <taxon>Kinetoplastea</taxon>
        <taxon>Metakinetoplastina</taxon>
        <taxon>Trypanosomatida</taxon>
        <taxon>Trypanosomatidae</taxon>
        <taxon>Trypanosoma</taxon>
        <taxon>Schizotrypanum</taxon>
    </lineage>
</organism>
<dbReference type="Proteomes" id="UP000017861">
    <property type="component" value="Unassembled WGS sequence"/>
</dbReference>
<sequence length="77" mass="8630">MRSGRADTRSATHTATPCRRGFKIFCFACSFHALAVPSASLSLLMIFFLFAALTLPMERRDCRHVCALLSFPTHTHE</sequence>
<reference evidence="2 3" key="1">
    <citation type="journal article" date="2014" name="Genome Announc.">
        <title>Trypanosoma cruzi Clone Dm28c Draft Genome Sequence.</title>
        <authorList>
            <person name="Grisard E.C."/>
            <person name="Teixeira S.M."/>
            <person name="de Almeida L.G."/>
            <person name="Stoco P.H."/>
            <person name="Gerber A.L."/>
            <person name="Talavera-Lopez C."/>
            <person name="Lima O.C."/>
            <person name="Andersson B."/>
            <person name="de Vasconcelos A.T."/>
        </authorList>
    </citation>
    <scope>NUCLEOTIDE SEQUENCE [LARGE SCALE GENOMIC DNA]</scope>
    <source>
        <strain evidence="2 3">Dm28c</strain>
    </source>
</reference>
<protein>
    <submittedName>
        <fullName evidence="2">Uncharacterized protein</fullName>
    </submittedName>
</protein>